<dbReference type="SUPFAM" id="SSF56784">
    <property type="entry name" value="HAD-like"/>
    <property type="match status" value="1"/>
</dbReference>
<feature type="region of interest" description="Disordered" evidence="15">
    <location>
        <begin position="123"/>
        <end position="152"/>
    </location>
</feature>
<dbReference type="Pfam" id="PF00403">
    <property type="entry name" value="HMA"/>
    <property type="match status" value="2"/>
</dbReference>
<dbReference type="GO" id="GO:0005524">
    <property type="term" value="F:ATP binding"/>
    <property type="evidence" value="ECO:0007669"/>
    <property type="project" value="UniProtKB-UniRule"/>
</dbReference>
<dbReference type="PROSITE" id="PS01229">
    <property type="entry name" value="COF_2"/>
    <property type="match status" value="1"/>
</dbReference>
<gene>
    <name evidence="17" type="ORF">CYD53_11281</name>
</gene>
<keyword evidence="10 14" id="KW-1133">Transmembrane helix</keyword>
<dbReference type="GO" id="GO:0016887">
    <property type="term" value="F:ATP hydrolysis activity"/>
    <property type="evidence" value="ECO:0007669"/>
    <property type="project" value="InterPro"/>
</dbReference>
<feature type="domain" description="HMA" evidence="16">
    <location>
        <begin position="265"/>
        <end position="331"/>
    </location>
</feature>
<evidence type="ECO:0000256" key="1">
    <source>
        <dbReference type="ARBA" id="ARBA00004651"/>
    </source>
</evidence>
<dbReference type="PANTHER" id="PTHR48085">
    <property type="entry name" value="CADMIUM/ZINC-TRANSPORTING ATPASE HMA2-RELATED"/>
    <property type="match status" value="1"/>
</dbReference>
<dbReference type="InterPro" id="IPR027256">
    <property type="entry name" value="P-typ_ATPase_IB"/>
</dbReference>
<dbReference type="FunFam" id="2.70.150.10:FF:000002">
    <property type="entry name" value="Copper-transporting ATPase 1, putative"/>
    <property type="match status" value="1"/>
</dbReference>
<dbReference type="PRINTS" id="PR00119">
    <property type="entry name" value="CATATPASE"/>
</dbReference>
<keyword evidence="4" id="KW-0597">Phosphoprotein</keyword>
<dbReference type="InterPro" id="IPR044492">
    <property type="entry name" value="P_typ_ATPase_HD_dom"/>
</dbReference>
<feature type="transmembrane region" description="Helical" evidence="14">
    <location>
        <begin position="612"/>
        <end position="636"/>
    </location>
</feature>
<dbReference type="InterPro" id="IPR023298">
    <property type="entry name" value="ATPase_P-typ_TM_dom_sf"/>
</dbReference>
<evidence type="ECO:0000313" key="17">
    <source>
        <dbReference type="EMBL" id="POR49258.1"/>
    </source>
</evidence>
<dbReference type="InterPro" id="IPR051014">
    <property type="entry name" value="Cation_Transport_ATPase_IB"/>
</dbReference>
<dbReference type="Proteomes" id="UP000236919">
    <property type="component" value="Unassembled WGS sequence"/>
</dbReference>
<evidence type="ECO:0000256" key="3">
    <source>
        <dbReference type="ARBA" id="ARBA00022475"/>
    </source>
</evidence>
<dbReference type="PANTHER" id="PTHR48085:SF5">
    <property type="entry name" value="CADMIUM_ZINC-TRANSPORTING ATPASE HMA4-RELATED"/>
    <property type="match status" value="1"/>
</dbReference>
<dbReference type="PRINTS" id="PR00941">
    <property type="entry name" value="CDATPASE"/>
</dbReference>
<dbReference type="InterPro" id="IPR036412">
    <property type="entry name" value="HAD-like_sf"/>
</dbReference>
<feature type="transmembrane region" description="Helical" evidence="14">
    <location>
        <begin position="407"/>
        <end position="429"/>
    </location>
</feature>
<keyword evidence="3 14" id="KW-1003">Cell membrane</keyword>
<dbReference type="NCBIfam" id="TIGR01494">
    <property type="entry name" value="ATPase_P-type"/>
    <property type="match status" value="1"/>
</dbReference>
<comment type="catalytic activity">
    <reaction evidence="13">
        <text>Zn(2+)(in) + ATP + H2O = Zn(2+)(out) + ADP + phosphate + H(+)</text>
        <dbReference type="Rhea" id="RHEA:20621"/>
        <dbReference type="ChEBI" id="CHEBI:15377"/>
        <dbReference type="ChEBI" id="CHEBI:15378"/>
        <dbReference type="ChEBI" id="CHEBI:29105"/>
        <dbReference type="ChEBI" id="CHEBI:30616"/>
        <dbReference type="ChEBI" id="CHEBI:43474"/>
        <dbReference type="ChEBI" id="CHEBI:456216"/>
        <dbReference type="EC" id="7.2.2.12"/>
    </reaction>
</comment>
<feature type="region of interest" description="Disordered" evidence="15">
    <location>
        <begin position="167"/>
        <end position="200"/>
    </location>
</feature>
<keyword evidence="6 14" id="KW-0479">Metal-binding</keyword>
<dbReference type="InterPro" id="IPR036163">
    <property type="entry name" value="HMA_dom_sf"/>
</dbReference>
<evidence type="ECO:0000256" key="11">
    <source>
        <dbReference type="ARBA" id="ARBA00023136"/>
    </source>
</evidence>
<dbReference type="CDD" id="cd07546">
    <property type="entry name" value="P-type_ATPase_Pb_Zn_Cd2-like"/>
    <property type="match status" value="1"/>
</dbReference>
<dbReference type="Gene3D" id="3.40.50.1000">
    <property type="entry name" value="HAD superfamily/HAD-like"/>
    <property type="match status" value="1"/>
</dbReference>
<evidence type="ECO:0000256" key="2">
    <source>
        <dbReference type="ARBA" id="ARBA00006024"/>
    </source>
</evidence>
<dbReference type="CDD" id="cd00371">
    <property type="entry name" value="HMA"/>
    <property type="match status" value="2"/>
</dbReference>
<name>A0A2S4M3G8_9HYPH</name>
<sequence>MTLPAEALKGLESQSKSVTWKVDGMDCGSCASTIRTALEKLPGVSDIKISVTKETLSLALAEGTTTADAIEARVKRLGFGPTLQAAKAKPAEVRSHDHAGHEHHDHSACGHDHAAPVQKHAEQHAHDHSACGHNHDAHDHKAHDHDALGHAPAPAAVDECGCGHDHAAPAPKPAEQHAHDHSACGHDHDAHDHKAHSHAPAPAAVDECGCGHDHAAPARKPAEQHAHDHSACGHDHDHHHDHAQPARAAHAGSSENRVAEVVAVDALSWKVAGMDCGSCAATIRTALEKMPGVSDLKISITNETLSLRLAADGAGVAAIDSQLNRLGYKPTLLTMPSTVSEAAPVAPPEGPRRWWTTSKGRVAITAGLLLAAAYAVGLVFPQASFAVFALATVIAVAPIAKRAVMAALAGAPFTIEMLMTIAAAGALFIGAIEEAAVVVFLFAVGEVLEGVAANKARSGIRALAALVPKTALLDEGGSVREVAAASLRIGQIALVRPGDRVPADGSVVAGFSSVDESPITGESVPKGKEPGAAIFAGSINQEAALRIKVERAPEDNTIARIVALVEEAQDAKAPTERFIDRFSRIYMPCIVGLSLLVAVLPPLFAGAEWSVWIYRGLTLLLIGCPCALVISVPAAIASSLSMAARRGLLVKGGAVVETLARTQIVAFDKTGTLTWGRPVVTDIVPGAANAGRLLALAGAVERESSHPLAEAIVARAQDDRAARLVVSATRAIPGKGMEALLGETPIFIGAPRFASERAVLPTEMAERIAALEAQGKTVVVVLEGESVAGLIALRDEPRPDARSAIAELKALGLRAVMLTGDNRRTGEAIGGQLGIEVQAEMMPEAKVEAVRALRQAGHVVMVGDGINDAPALAAADAGIAMGSGTDVAIEAADAALLKSRVGDVVRLIRLSRATMANIRQNIVIALGLKLLFLVTTIIGATGLWIAVLADTGATVLVTLNALRLLGFFKGEDSPQAAAPTNRNFSPEHA</sequence>
<feature type="compositionally biased region" description="Basic and acidic residues" evidence="15">
    <location>
        <begin position="123"/>
        <end position="148"/>
    </location>
</feature>
<evidence type="ECO:0000256" key="14">
    <source>
        <dbReference type="RuleBase" id="RU362081"/>
    </source>
</evidence>
<dbReference type="GO" id="GO:0046872">
    <property type="term" value="F:metal ion binding"/>
    <property type="evidence" value="ECO:0007669"/>
    <property type="project" value="UniProtKB-KW"/>
</dbReference>
<dbReference type="RefSeq" id="WP_342751716.1">
    <property type="nucleotide sequence ID" value="NZ_PQFZ01000012.1"/>
</dbReference>
<dbReference type="GO" id="GO:0016463">
    <property type="term" value="F:P-type zinc transporter activity"/>
    <property type="evidence" value="ECO:0007669"/>
    <property type="project" value="UniProtKB-EC"/>
</dbReference>
<dbReference type="SFLD" id="SFLDS00003">
    <property type="entry name" value="Haloacid_Dehalogenase"/>
    <property type="match status" value="1"/>
</dbReference>
<evidence type="ECO:0000256" key="12">
    <source>
        <dbReference type="ARBA" id="ARBA00039097"/>
    </source>
</evidence>
<dbReference type="PROSITE" id="PS50846">
    <property type="entry name" value="HMA_2"/>
    <property type="match status" value="2"/>
</dbReference>
<evidence type="ECO:0000256" key="10">
    <source>
        <dbReference type="ARBA" id="ARBA00022989"/>
    </source>
</evidence>
<evidence type="ECO:0000256" key="9">
    <source>
        <dbReference type="ARBA" id="ARBA00022967"/>
    </source>
</evidence>
<dbReference type="SUPFAM" id="SSF81653">
    <property type="entry name" value="Calcium ATPase, transduction domain A"/>
    <property type="match status" value="1"/>
</dbReference>
<dbReference type="InterPro" id="IPR059000">
    <property type="entry name" value="ATPase_P-type_domA"/>
</dbReference>
<dbReference type="SUPFAM" id="SSF55008">
    <property type="entry name" value="HMA, heavy metal-associated domain"/>
    <property type="match status" value="2"/>
</dbReference>
<keyword evidence="8 14" id="KW-0067">ATP-binding</keyword>
<dbReference type="InterPro" id="IPR001757">
    <property type="entry name" value="P_typ_ATPase"/>
</dbReference>
<dbReference type="NCBIfam" id="TIGR01525">
    <property type="entry name" value="ATPase-IB_hvy"/>
    <property type="match status" value="1"/>
</dbReference>
<evidence type="ECO:0000256" key="15">
    <source>
        <dbReference type="SAM" id="MobiDB-lite"/>
    </source>
</evidence>
<dbReference type="Gene3D" id="2.70.150.10">
    <property type="entry name" value="Calcium-transporting ATPase, cytoplasmic transduction domain A"/>
    <property type="match status" value="1"/>
</dbReference>
<dbReference type="SUPFAM" id="SSF81665">
    <property type="entry name" value="Calcium ATPase, transmembrane domain M"/>
    <property type="match status" value="1"/>
</dbReference>
<feature type="compositionally biased region" description="Basic and acidic residues" evidence="15">
    <location>
        <begin position="174"/>
        <end position="192"/>
    </location>
</feature>
<evidence type="ECO:0000256" key="5">
    <source>
        <dbReference type="ARBA" id="ARBA00022692"/>
    </source>
</evidence>
<evidence type="ECO:0000256" key="8">
    <source>
        <dbReference type="ARBA" id="ARBA00022840"/>
    </source>
</evidence>
<dbReference type="SFLD" id="SFLDG00002">
    <property type="entry name" value="C1.7:_P-type_atpase_like"/>
    <property type="match status" value="1"/>
</dbReference>
<evidence type="ECO:0000256" key="7">
    <source>
        <dbReference type="ARBA" id="ARBA00022741"/>
    </source>
</evidence>
<dbReference type="NCBIfam" id="TIGR01512">
    <property type="entry name" value="ATPase-IB2_Cd"/>
    <property type="match status" value="1"/>
</dbReference>
<dbReference type="InterPro" id="IPR017969">
    <property type="entry name" value="Heavy-metal-associated_CS"/>
</dbReference>
<comment type="caution">
    <text evidence="17">The sequence shown here is derived from an EMBL/GenBank/DDBJ whole genome shotgun (WGS) entry which is preliminary data.</text>
</comment>
<dbReference type="GO" id="GO:0005886">
    <property type="term" value="C:plasma membrane"/>
    <property type="evidence" value="ECO:0007669"/>
    <property type="project" value="UniProtKB-SubCell"/>
</dbReference>
<dbReference type="EMBL" id="PQFZ01000012">
    <property type="protein sequence ID" value="POR49258.1"/>
    <property type="molecule type" value="Genomic_DNA"/>
</dbReference>
<dbReference type="Gene3D" id="3.40.1110.10">
    <property type="entry name" value="Calcium-transporting ATPase, cytoplasmic domain N"/>
    <property type="match status" value="1"/>
</dbReference>
<comment type="subcellular location">
    <subcellularLocation>
        <location evidence="1">Cell membrane</location>
        <topology evidence="1">Multi-pass membrane protein</topology>
    </subcellularLocation>
</comment>
<evidence type="ECO:0000256" key="4">
    <source>
        <dbReference type="ARBA" id="ARBA00022553"/>
    </source>
</evidence>
<organism evidence="17 18">
    <name type="scientific">Bosea psychrotolerans</name>
    <dbReference type="NCBI Taxonomy" id="1871628"/>
    <lineage>
        <taxon>Bacteria</taxon>
        <taxon>Pseudomonadati</taxon>
        <taxon>Pseudomonadota</taxon>
        <taxon>Alphaproteobacteria</taxon>
        <taxon>Hyphomicrobiales</taxon>
        <taxon>Boseaceae</taxon>
        <taxon>Bosea</taxon>
    </lineage>
</organism>
<protein>
    <recommendedName>
        <fullName evidence="12">P-type Zn(2+) transporter</fullName>
        <ecNumber evidence="12">7.2.2.12</ecNumber>
    </recommendedName>
</protein>
<dbReference type="InterPro" id="IPR006121">
    <property type="entry name" value="HMA_dom"/>
</dbReference>
<feature type="transmembrane region" description="Helical" evidence="14">
    <location>
        <begin position="585"/>
        <end position="606"/>
    </location>
</feature>
<dbReference type="Pfam" id="PF00122">
    <property type="entry name" value="E1-E2_ATPase"/>
    <property type="match status" value="1"/>
</dbReference>
<feature type="transmembrane region" description="Helical" evidence="14">
    <location>
        <begin position="383"/>
        <end position="400"/>
    </location>
</feature>
<dbReference type="PROSITE" id="PS00154">
    <property type="entry name" value="ATPASE_E1_E2"/>
    <property type="match status" value="1"/>
</dbReference>
<reference evidence="17 18" key="1">
    <citation type="submission" date="2018-01" db="EMBL/GenBank/DDBJ databases">
        <title>Genomic Encyclopedia of Type Strains, Phase III (KMG-III): the genomes of soil and plant-associated and newly described type strains.</title>
        <authorList>
            <person name="Whitman W."/>
        </authorList>
    </citation>
    <scope>NUCLEOTIDE SEQUENCE [LARGE SCALE GENOMIC DNA]</scope>
    <source>
        <strain evidence="17 18">1131</strain>
    </source>
</reference>
<keyword evidence="9" id="KW-1278">Translocase</keyword>
<dbReference type="SFLD" id="SFLDF00027">
    <property type="entry name" value="p-type_atpase"/>
    <property type="match status" value="1"/>
</dbReference>
<evidence type="ECO:0000256" key="6">
    <source>
        <dbReference type="ARBA" id="ARBA00022723"/>
    </source>
</evidence>
<dbReference type="InterPro" id="IPR023299">
    <property type="entry name" value="ATPase_P-typ_cyto_dom_N"/>
</dbReference>
<evidence type="ECO:0000256" key="13">
    <source>
        <dbReference type="ARBA" id="ARBA00047308"/>
    </source>
</evidence>
<comment type="similarity">
    <text evidence="2 14">Belongs to the cation transport ATPase (P-type) (TC 3.A.3) family. Type IB subfamily.</text>
</comment>
<feature type="domain" description="HMA" evidence="16">
    <location>
        <begin position="16"/>
        <end position="82"/>
    </location>
</feature>
<evidence type="ECO:0000313" key="18">
    <source>
        <dbReference type="Proteomes" id="UP000236919"/>
    </source>
</evidence>
<dbReference type="EC" id="7.2.2.12" evidence="12"/>
<dbReference type="AlphaFoldDB" id="A0A2S4M3G8"/>
<keyword evidence="7 14" id="KW-0547">Nucleotide-binding</keyword>
<dbReference type="InterPro" id="IPR018303">
    <property type="entry name" value="ATPase_P-typ_P_site"/>
</dbReference>
<dbReference type="PROSITE" id="PS01047">
    <property type="entry name" value="HMA_1"/>
    <property type="match status" value="1"/>
</dbReference>
<keyword evidence="5 14" id="KW-0812">Transmembrane</keyword>
<feature type="compositionally biased region" description="Basic and acidic residues" evidence="15">
    <location>
        <begin position="215"/>
        <end position="244"/>
    </location>
</feature>
<proteinExistence type="inferred from homology"/>
<dbReference type="InterPro" id="IPR023214">
    <property type="entry name" value="HAD_sf"/>
</dbReference>
<dbReference type="InterPro" id="IPR008250">
    <property type="entry name" value="ATPase_P-typ_transduc_dom_A_sf"/>
</dbReference>
<dbReference type="Pfam" id="PF00702">
    <property type="entry name" value="Hydrolase"/>
    <property type="match status" value="1"/>
</dbReference>
<keyword evidence="18" id="KW-1185">Reference proteome</keyword>
<dbReference type="NCBIfam" id="TIGR01511">
    <property type="entry name" value="ATPase-IB1_Cu"/>
    <property type="match status" value="1"/>
</dbReference>
<dbReference type="Gene3D" id="3.30.70.100">
    <property type="match status" value="2"/>
</dbReference>
<keyword evidence="11 14" id="KW-0472">Membrane</keyword>
<feature type="region of interest" description="Disordered" evidence="15">
    <location>
        <begin position="215"/>
        <end position="254"/>
    </location>
</feature>
<feature type="transmembrane region" description="Helical" evidence="14">
    <location>
        <begin position="435"/>
        <end position="453"/>
    </location>
</feature>
<accession>A0A2S4M3G8</accession>
<dbReference type="GO" id="GO:0015086">
    <property type="term" value="F:cadmium ion transmembrane transporter activity"/>
    <property type="evidence" value="ECO:0007669"/>
    <property type="project" value="TreeGrafter"/>
</dbReference>
<feature type="transmembrane region" description="Helical" evidence="14">
    <location>
        <begin position="922"/>
        <end position="947"/>
    </location>
</feature>
<evidence type="ECO:0000259" key="16">
    <source>
        <dbReference type="PROSITE" id="PS50846"/>
    </source>
</evidence>